<evidence type="ECO:0000313" key="2">
    <source>
        <dbReference type="Proteomes" id="UP001054252"/>
    </source>
</evidence>
<sequence>MLLVLLRIKNFVSCSFLVGDGLLYWCSSYNFSSRSDQEV</sequence>
<protein>
    <submittedName>
        <fullName evidence="1">Uncharacterized protein</fullName>
    </submittedName>
</protein>
<reference evidence="1 2" key="1">
    <citation type="journal article" date="2021" name="Commun. Biol.">
        <title>The genome of Shorea leprosula (Dipterocarpaceae) highlights the ecological relevance of drought in aseasonal tropical rainforests.</title>
        <authorList>
            <person name="Ng K.K.S."/>
            <person name="Kobayashi M.J."/>
            <person name="Fawcett J.A."/>
            <person name="Hatakeyama M."/>
            <person name="Paape T."/>
            <person name="Ng C.H."/>
            <person name="Ang C.C."/>
            <person name="Tnah L.H."/>
            <person name="Lee C.T."/>
            <person name="Nishiyama T."/>
            <person name="Sese J."/>
            <person name="O'Brien M.J."/>
            <person name="Copetti D."/>
            <person name="Mohd Noor M.I."/>
            <person name="Ong R.C."/>
            <person name="Putra M."/>
            <person name="Sireger I.Z."/>
            <person name="Indrioko S."/>
            <person name="Kosugi Y."/>
            <person name="Izuno A."/>
            <person name="Isagi Y."/>
            <person name="Lee S.L."/>
            <person name="Shimizu K.K."/>
        </authorList>
    </citation>
    <scope>NUCLEOTIDE SEQUENCE [LARGE SCALE GENOMIC DNA]</scope>
    <source>
        <strain evidence="1">214</strain>
    </source>
</reference>
<accession>A0AAV5K0M8</accession>
<evidence type="ECO:0000313" key="1">
    <source>
        <dbReference type="EMBL" id="GKV17174.1"/>
    </source>
</evidence>
<organism evidence="1 2">
    <name type="scientific">Rubroshorea leprosula</name>
    <dbReference type="NCBI Taxonomy" id="152421"/>
    <lineage>
        <taxon>Eukaryota</taxon>
        <taxon>Viridiplantae</taxon>
        <taxon>Streptophyta</taxon>
        <taxon>Embryophyta</taxon>
        <taxon>Tracheophyta</taxon>
        <taxon>Spermatophyta</taxon>
        <taxon>Magnoliopsida</taxon>
        <taxon>eudicotyledons</taxon>
        <taxon>Gunneridae</taxon>
        <taxon>Pentapetalae</taxon>
        <taxon>rosids</taxon>
        <taxon>malvids</taxon>
        <taxon>Malvales</taxon>
        <taxon>Dipterocarpaceae</taxon>
        <taxon>Rubroshorea</taxon>
    </lineage>
</organism>
<dbReference type="EMBL" id="BPVZ01000047">
    <property type="protein sequence ID" value="GKV17174.1"/>
    <property type="molecule type" value="Genomic_DNA"/>
</dbReference>
<dbReference type="Proteomes" id="UP001054252">
    <property type="component" value="Unassembled WGS sequence"/>
</dbReference>
<gene>
    <name evidence="1" type="ORF">SLEP1_g27710</name>
</gene>
<comment type="caution">
    <text evidence="1">The sequence shown here is derived from an EMBL/GenBank/DDBJ whole genome shotgun (WGS) entry which is preliminary data.</text>
</comment>
<proteinExistence type="predicted"/>
<dbReference type="AlphaFoldDB" id="A0AAV5K0M8"/>
<keyword evidence="2" id="KW-1185">Reference proteome</keyword>
<name>A0AAV5K0M8_9ROSI</name>